<feature type="domain" description="CBM2" evidence="10">
    <location>
        <begin position="38"/>
        <end position="136"/>
    </location>
</feature>
<dbReference type="GO" id="GO:0030245">
    <property type="term" value="P:cellulose catabolic process"/>
    <property type="evidence" value="ECO:0007669"/>
    <property type="project" value="UniProtKB-KW"/>
</dbReference>
<dbReference type="GO" id="GO:0008810">
    <property type="term" value="F:cellulase activity"/>
    <property type="evidence" value="ECO:0007669"/>
    <property type="project" value="UniProtKB-EC"/>
</dbReference>
<dbReference type="InterPro" id="IPR008965">
    <property type="entry name" value="CBM2/CBM3_carb-bd_dom_sf"/>
</dbReference>
<keyword evidence="12" id="KW-1185">Reference proteome</keyword>
<keyword evidence="7 8" id="KW-0624">Polysaccharide degradation</keyword>
<evidence type="ECO:0000313" key="11">
    <source>
        <dbReference type="EMBL" id="SEF73096.1"/>
    </source>
</evidence>
<dbReference type="Proteomes" id="UP000236726">
    <property type="component" value="Unassembled WGS sequence"/>
</dbReference>
<dbReference type="InterPro" id="IPR001919">
    <property type="entry name" value="CBD2"/>
</dbReference>
<reference evidence="11 12" key="1">
    <citation type="submission" date="2016-10" db="EMBL/GenBank/DDBJ databases">
        <authorList>
            <person name="de Groot N.N."/>
        </authorList>
    </citation>
    <scope>NUCLEOTIDE SEQUENCE [LARGE SCALE GENOMIC DNA]</scope>
    <source>
        <strain evidence="11 12">D15d</strain>
    </source>
</reference>
<feature type="region of interest" description="Disordered" evidence="9">
    <location>
        <begin position="263"/>
        <end position="283"/>
    </location>
</feature>
<dbReference type="InterPro" id="IPR012291">
    <property type="entry name" value="CBM2_carb-bd_dom_sf"/>
</dbReference>
<comment type="similarity">
    <text evidence="8">Belongs to the glycosyl hydrolase 5 (cellulase A) family.</text>
</comment>
<feature type="region of interest" description="Disordered" evidence="9">
    <location>
        <begin position="142"/>
        <end position="175"/>
    </location>
</feature>
<dbReference type="SMART" id="SM00637">
    <property type="entry name" value="CBD_II"/>
    <property type="match status" value="1"/>
</dbReference>
<dbReference type="GO" id="GO:0030247">
    <property type="term" value="F:polysaccharide binding"/>
    <property type="evidence" value="ECO:0007669"/>
    <property type="project" value="InterPro"/>
</dbReference>
<evidence type="ECO:0000256" key="8">
    <source>
        <dbReference type="RuleBase" id="RU361153"/>
    </source>
</evidence>
<gene>
    <name evidence="11" type="ORF">SAMN05216537_10727</name>
</gene>
<keyword evidence="2" id="KW-0732">Signal</keyword>
<evidence type="ECO:0000256" key="2">
    <source>
        <dbReference type="ARBA" id="ARBA00022729"/>
    </source>
</evidence>
<keyword evidence="5 8" id="KW-0119">Carbohydrate metabolism</keyword>
<evidence type="ECO:0000256" key="1">
    <source>
        <dbReference type="ARBA" id="ARBA00000966"/>
    </source>
</evidence>
<dbReference type="InterPro" id="IPR001547">
    <property type="entry name" value="Glyco_hydro_5"/>
</dbReference>
<dbReference type="Gene3D" id="3.20.20.80">
    <property type="entry name" value="Glycosidases"/>
    <property type="match status" value="1"/>
</dbReference>
<evidence type="ECO:0000256" key="5">
    <source>
        <dbReference type="ARBA" id="ARBA00023277"/>
    </source>
</evidence>
<dbReference type="SUPFAM" id="SSF51445">
    <property type="entry name" value="(Trans)glycosidases"/>
    <property type="match status" value="1"/>
</dbReference>
<evidence type="ECO:0000256" key="9">
    <source>
        <dbReference type="SAM" id="MobiDB-lite"/>
    </source>
</evidence>
<keyword evidence="6 8" id="KW-0326">Glycosidase</keyword>
<keyword evidence="4 8" id="KW-0136">Cellulose degradation</keyword>
<dbReference type="Pfam" id="PF00150">
    <property type="entry name" value="Cellulase"/>
    <property type="match status" value="1"/>
</dbReference>
<keyword evidence="3 8" id="KW-0378">Hydrolase</keyword>
<comment type="catalytic activity">
    <reaction evidence="1 8">
        <text>Endohydrolysis of (1-&gt;4)-beta-D-glucosidic linkages in cellulose, lichenin and cereal beta-D-glucans.</text>
        <dbReference type="EC" id="3.2.1.4"/>
    </reaction>
</comment>
<evidence type="ECO:0000259" key="10">
    <source>
        <dbReference type="SMART" id="SM00637"/>
    </source>
</evidence>
<dbReference type="InterPro" id="IPR018087">
    <property type="entry name" value="Glyco_hydro_5_CS"/>
</dbReference>
<evidence type="ECO:0000313" key="12">
    <source>
        <dbReference type="Proteomes" id="UP000236726"/>
    </source>
</evidence>
<dbReference type="EC" id="3.2.1.4" evidence="8"/>
<dbReference type="EMBL" id="FNUL01000007">
    <property type="protein sequence ID" value="SEF73096.1"/>
    <property type="molecule type" value="Genomic_DNA"/>
</dbReference>
<dbReference type="AlphaFoldDB" id="A0A1H5UDJ8"/>
<evidence type="ECO:0000256" key="3">
    <source>
        <dbReference type="ARBA" id="ARBA00022801"/>
    </source>
</evidence>
<proteinExistence type="inferred from homology"/>
<protein>
    <recommendedName>
        <fullName evidence="8">Endoglucanase</fullName>
        <ecNumber evidence="8">3.2.1.4</ecNumber>
    </recommendedName>
</protein>
<dbReference type="SUPFAM" id="SSF49384">
    <property type="entry name" value="Carbohydrate-binding domain"/>
    <property type="match status" value="1"/>
</dbReference>
<evidence type="ECO:0000256" key="4">
    <source>
        <dbReference type="ARBA" id="ARBA00023001"/>
    </source>
</evidence>
<evidence type="ECO:0000256" key="6">
    <source>
        <dbReference type="ARBA" id="ARBA00023295"/>
    </source>
</evidence>
<dbReference type="PROSITE" id="PS00659">
    <property type="entry name" value="GLYCOSYL_HYDROL_F5"/>
    <property type="match status" value="1"/>
</dbReference>
<accession>A0A1H5UDJ8</accession>
<name>A0A1H5UDJ8_9FIRM</name>
<dbReference type="Pfam" id="PF00553">
    <property type="entry name" value="CBM_2"/>
    <property type="match status" value="1"/>
</dbReference>
<organism evidence="11 12">
    <name type="scientific">Lachnospira multipara</name>
    <dbReference type="NCBI Taxonomy" id="28051"/>
    <lineage>
        <taxon>Bacteria</taxon>
        <taxon>Bacillati</taxon>
        <taxon>Bacillota</taxon>
        <taxon>Clostridia</taxon>
        <taxon>Lachnospirales</taxon>
        <taxon>Lachnospiraceae</taxon>
        <taxon>Lachnospira</taxon>
    </lineage>
</organism>
<feature type="compositionally biased region" description="Low complexity" evidence="9">
    <location>
        <begin position="142"/>
        <end position="173"/>
    </location>
</feature>
<dbReference type="Gene3D" id="2.60.40.290">
    <property type="match status" value="1"/>
</dbReference>
<evidence type="ECO:0000256" key="7">
    <source>
        <dbReference type="ARBA" id="ARBA00023326"/>
    </source>
</evidence>
<dbReference type="InterPro" id="IPR017853">
    <property type="entry name" value="GH"/>
</dbReference>
<sequence>MNMSRKKGILTVLLALVLVFVSLDFGFCYKKVLADNDATVSIDKSNSWESNGEYFAQFNITITNNSSKRLTDWQLKLDKGSFSLSQSWCCSITDCGSYWQISPESYNQVIEASMSISNVGLILSSSGETSLGNVTIVTSYETTSSTNPTSSSNESNNITNTTATDSTSDSNGSITNAANEQLSEPVAEENQEGELLDCGKCALIGAELHFPYANGALASAKTAIDYSNESKELVAKERESTEATTNEEEVTTGVVALEDTKSADSAVTNNEETANSGDNSQITYGSARIPTGRVRVSGSHLVDSSGSQVQLRGVSTHGISWFPEYLNSAALSTLKNDWGINVIRIAMYPKEYVGYLSGGDKESLKSKIDEGVKAAANLGLYVIIDWHVLNYNPNETKDEAIAFFKEMSNKYKDYENVIYEICNEPVGAEWSSQIKPYAESVISAIRENDSQALIIVGTNTWSQDVDAVVGNIIDDANVCYSLHFYAATHKEAIQNKLKYAINNGVPVFVSECSICDASGSGGIDYTWANSWLNLLNENNISYIAWSLCNKQETSALIKSSCSKTSGWSEDDYSDAGKWFMKAIKNQ</sequence>
<dbReference type="PANTHER" id="PTHR34142:SF1">
    <property type="entry name" value="GLYCOSIDE HYDROLASE FAMILY 5 DOMAIN-CONTAINING PROTEIN"/>
    <property type="match status" value="1"/>
</dbReference>
<dbReference type="PANTHER" id="PTHR34142">
    <property type="entry name" value="ENDO-BETA-1,4-GLUCANASE A"/>
    <property type="match status" value="1"/>
</dbReference>